<dbReference type="EMBL" id="SMMX01000036">
    <property type="protein sequence ID" value="TDA20086.1"/>
    <property type="molecule type" value="Genomic_DNA"/>
</dbReference>
<dbReference type="Gene3D" id="3.90.1150.10">
    <property type="entry name" value="Aspartate Aminotransferase, domain 1"/>
    <property type="match status" value="1"/>
</dbReference>
<dbReference type="Proteomes" id="UP000295710">
    <property type="component" value="Unassembled WGS sequence"/>
</dbReference>
<evidence type="ECO:0000313" key="1">
    <source>
        <dbReference type="EMBL" id="TDA20086.1"/>
    </source>
</evidence>
<keyword evidence="2" id="KW-1185">Reference proteome</keyword>
<gene>
    <name evidence="1" type="ORF">E1963_18985</name>
</gene>
<reference evidence="1 2" key="1">
    <citation type="journal article" date="2016" name="Nat. Microbiol.">
        <title>The Mouse Intestinal Bacterial Collection (miBC) provides host-specific insight into cultured diversity and functional potential of the gut microbiota.</title>
        <authorList>
            <person name="Lagkouvardos I."/>
            <person name="Pukall R."/>
            <person name="Abt B."/>
            <person name="Foesel B.U."/>
            <person name="Meier-Kolthoff J.P."/>
            <person name="Kumar N."/>
            <person name="Bresciani A."/>
            <person name="Martinez I."/>
            <person name="Just S."/>
            <person name="Ziegler C."/>
            <person name="Brugiroux S."/>
            <person name="Garzetti D."/>
            <person name="Wenning M."/>
            <person name="Bui T.P."/>
            <person name="Wang J."/>
            <person name="Hugenholtz F."/>
            <person name="Plugge C.M."/>
            <person name="Peterson D.A."/>
            <person name="Hornef M.W."/>
            <person name="Baines J.F."/>
            <person name="Smidt H."/>
            <person name="Walter J."/>
            <person name="Kristiansen K."/>
            <person name="Nielsen H.B."/>
            <person name="Haller D."/>
            <person name="Overmann J."/>
            <person name="Stecher B."/>
            <person name="Clavel T."/>
        </authorList>
    </citation>
    <scope>NUCLEOTIDE SEQUENCE [LARGE SCALE GENOMIC DNA]</scope>
    <source>
        <strain evidence="1 2">DSM 28560</strain>
    </source>
</reference>
<dbReference type="RefSeq" id="WP_132281613.1">
    <property type="nucleotide sequence ID" value="NZ_JAOBST010000086.1"/>
</dbReference>
<name>A0A4R4FBY7_9FIRM</name>
<dbReference type="InterPro" id="IPR015422">
    <property type="entry name" value="PyrdxlP-dep_Trfase_small"/>
</dbReference>
<accession>A0A4R4FBY7</accession>
<organism evidence="1 2">
    <name type="scientific">Extibacter muris</name>
    <dbReference type="NCBI Taxonomy" id="1796622"/>
    <lineage>
        <taxon>Bacteria</taxon>
        <taxon>Bacillati</taxon>
        <taxon>Bacillota</taxon>
        <taxon>Clostridia</taxon>
        <taxon>Lachnospirales</taxon>
        <taxon>Lachnospiraceae</taxon>
        <taxon>Extibacter</taxon>
    </lineage>
</organism>
<protein>
    <submittedName>
        <fullName evidence="1">Uncharacterized protein</fullName>
    </submittedName>
</protein>
<sequence>MAEITSREYAAGMDAEDKLSTYKKEFYLPDYLYYEANGLGPMSRRSEETLMRVSYRISSMNGAWTSLCGAITNT</sequence>
<dbReference type="AlphaFoldDB" id="A0A4R4FBY7"/>
<evidence type="ECO:0000313" key="2">
    <source>
        <dbReference type="Proteomes" id="UP000295710"/>
    </source>
</evidence>
<comment type="caution">
    <text evidence="1">The sequence shown here is derived from an EMBL/GenBank/DDBJ whole genome shotgun (WGS) entry which is preliminary data.</text>
</comment>
<proteinExistence type="predicted"/>